<sequence length="22" mass="2637">MQMIIIPAILKILTLFEPYQFN</sequence>
<protein>
    <submittedName>
        <fullName evidence="1">Uncharacterized protein</fullName>
    </submittedName>
</protein>
<reference evidence="1" key="1">
    <citation type="submission" date="2018-02" db="EMBL/GenBank/DDBJ databases">
        <title>Rhizophora mucronata_Transcriptome.</title>
        <authorList>
            <person name="Meera S.P."/>
            <person name="Sreeshan A."/>
            <person name="Augustine A."/>
        </authorList>
    </citation>
    <scope>NUCLEOTIDE SEQUENCE</scope>
    <source>
        <tissue evidence="1">Leaf</tissue>
    </source>
</reference>
<proteinExistence type="predicted"/>
<dbReference type="EMBL" id="GGEC01078807">
    <property type="protein sequence ID" value="MBX59291.1"/>
    <property type="molecule type" value="Transcribed_RNA"/>
</dbReference>
<accession>A0A2P2PX51</accession>
<dbReference type="AlphaFoldDB" id="A0A2P2PX51"/>
<name>A0A2P2PX51_RHIMU</name>
<organism evidence="1">
    <name type="scientific">Rhizophora mucronata</name>
    <name type="common">Asiatic mangrove</name>
    <dbReference type="NCBI Taxonomy" id="61149"/>
    <lineage>
        <taxon>Eukaryota</taxon>
        <taxon>Viridiplantae</taxon>
        <taxon>Streptophyta</taxon>
        <taxon>Embryophyta</taxon>
        <taxon>Tracheophyta</taxon>
        <taxon>Spermatophyta</taxon>
        <taxon>Magnoliopsida</taxon>
        <taxon>eudicotyledons</taxon>
        <taxon>Gunneridae</taxon>
        <taxon>Pentapetalae</taxon>
        <taxon>rosids</taxon>
        <taxon>fabids</taxon>
        <taxon>Malpighiales</taxon>
        <taxon>Rhizophoraceae</taxon>
        <taxon>Rhizophora</taxon>
    </lineage>
</organism>
<evidence type="ECO:0000313" key="1">
    <source>
        <dbReference type="EMBL" id="MBX59291.1"/>
    </source>
</evidence>